<dbReference type="CDD" id="cd08414">
    <property type="entry name" value="PBP2_LTTR_aromatics_like"/>
    <property type="match status" value="1"/>
</dbReference>
<evidence type="ECO:0000256" key="4">
    <source>
        <dbReference type="ARBA" id="ARBA00023163"/>
    </source>
</evidence>
<keyword evidence="3" id="KW-0238">DNA-binding</keyword>
<sequence length="345" mass="37557">MQRGRLIGQQGIFDASQRTLARIPLVSLRQALSVAQHLNFRHAADALGVTQSSVSTRIKALEETLGIVLFERRHRGVRLTEAGRRFVVEISAGIEQIDHAVRTAGAIADGTVGRLAIGLHGSIAAGFLADLRRRYRAAHPAIEQNIVEGPSSHTLAMIREGKLDVAFLVNVDNVPDCHSRHLWSEALVIALPAAHPLAALESLVWANLATESFLVRQGGAGPQVFEHIVRRVAEHGRSPRLQRRDVGRDTLMHMVAAGEGITLTHEAGSHVPFPGIVFRRIVDETEHARFSAVWSPQNRSPALRNLLDLASHMSRMDGLTMQAQTVPSSFPVKIPGHHETGGASL</sequence>
<dbReference type="FunFam" id="1.10.10.10:FF:000001">
    <property type="entry name" value="LysR family transcriptional regulator"/>
    <property type="match status" value="1"/>
</dbReference>
<feature type="domain" description="HTH lysR-type" evidence="5">
    <location>
        <begin position="34"/>
        <end position="80"/>
    </location>
</feature>
<protein>
    <submittedName>
        <fullName evidence="6">LysR family transcriptional regulator</fullName>
    </submittedName>
</protein>
<dbReference type="PANTHER" id="PTHR30346">
    <property type="entry name" value="TRANSCRIPTIONAL DUAL REGULATOR HCAR-RELATED"/>
    <property type="match status" value="1"/>
</dbReference>
<dbReference type="Pfam" id="PF03466">
    <property type="entry name" value="LysR_substrate"/>
    <property type="match status" value="1"/>
</dbReference>
<keyword evidence="2" id="KW-0805">Transcription regulation</keyword>
<dbReference type="InterPro" id="IPR000847">
    <property type="entry name" value="LysR_HTH_N"/>
</dbReference>
<keyword evidence="7" id="KW-1185">Reference proteome</keyword>
<evidence type="ECO:0000313" key="7">
    <source>
        <dbReference type="Proteomes" id="UP000188937"/>
    </source>
</evidence>
<dbReference type="STRING" id="435.A0U92_12700"/>
<dbReference type="GO" id="GO:0003677">
    <property type="term" value="F:DNA binding"/>
    <property type="evidence" value="ECO:0007669"/>
    <property type="project" value="UniProtKB-KW"/>
</dbReference>
<dbReference type="Gene3D" id="3.40.190.10">
    <property type="entry name" value="Periplasmic binding protein-like II"/>
    <property type="match status" value="2"/>
</dbReference>
<evidence type="ECO:0000259" key="5">
    <source>
        <dbReference type="PROSITE" id="PS50931"/>
    </source>
</evidence>
<dbReference type="Gene3D" id="1.10.10.10">
    <property type="entry name" value="Winged helix-like DNA-binding domain superfamily/Winged helix DNA-binding domain"/>
    <property type="match status" value="1"/>
</dbReference>
<dbReference type="PROSITE" id="PS50931">
    <property type="entry name" value="HTH_LYSR"/>
    <property type="match status" value="1"/>
</dbReference>
<dbReference type="InterPro" id="IPR005119">
    <property type="entry name" value="LysR_subst-bd"/>
</dbReference>
<dbReference type="Pfam" id="PF00126">
    <property type="entry name" value="HTH_1"/>
    <property type="match status" value="1"/>
</dbReference>
<dbReference type="GO" id="GO:0032993">
    <property type="term" value="C:protein-DNA complex"/>
    <property type="evidence" value="ECO:0007669"/>
    <property type="project" value="TreeGrafter"/>
</dbReference>
<dbReference type="Proteomes" id="UP000188937">
    <property type="component" value="Chromosome"/>
</dbReference>
<dbReference type="KEGG" id="aace:A0U92_12700"/>
<evidence type="ECO:0000256" key="2">
    <source>
        <dbReference type="ARBA" id="ARBA00023015"/>
    </source>
</evidence>
<dbReference type="SUPFAM" id="SSF53850">
    <property type="entry name" value="Periplasmic binding protein-like II"/>
    <property type="match status" value="1"/>
</dbReference>
<reference evidence="6 7" key="1">
    <citation type="submission" date="2016-03" db="EMBL/GenBank/DDBJ databases">
        <title>Acetic acid bacteria sequencing.</title>
        <authorList>
            <person name="Brandt J."/>
            <person name="Jakob F."/>
            <person name="Vogel R.F."/>
        </authorList>
    </citation>
    <scope>NUCLEOTIDE SEQUENCE [LARGE SCALE GENOMIC DNA]</scope>
    <source>
        <strain evidence="6 7">TMW2.1153</strain>
    </source>
</reference>
<evidence type="ECO:0000256" key="1">
    <source>
        <dbReference type="ARBA" id="ARBA00009437"/>
    </source>
</evidence>
<dbReference type="SUPFAM" id="SSF46785">
    <property type="entry name" value="Winged helix' DNA-binding domain"/>
    <property type="match status" value="1"/>
</dbReference>
<dbReference type="RefSeq" id="WP_077813549.1">
    <property type="nucleotide sequence ID" value="NZ_CP014692.1"/>
</dbReference>
<comment type="similarity">
    <text evidence="1">Belongs to the LysR transcriptional regulatory family.</text>
</comment>
<dbReference type="InterPro" id="IPR036388">
    <property type="entry name" value="WH-like_DNA-bd_sf"/>
</dbReference>
<evidence type="ECO:0000256" key="3">
    <source>
        <dbReference type="ARBA" id="ARBA00023125"/>
    </source>
</evidence>
<dbReference type="InterPro" id="IPR036390">
    <property type="entry name" value="WH_DNA-bd_sf"/>
</dbReference>
<name>A0A1U9KIB8_ACEAC</name>
<dbReference type="PANTHER" id="PTHR30346:SF0">
    <property type="entry name" value="HCA OPERON TRANSCRIPTIONAL ACTIVATOR HCAR"/>
    <property type="match status" value="1"/>
</dbReference>
<dbReference type="PRINTS" id="PR00039">
    <property type="entry name" value="HTHLYSR"/>
</dbReference>
<organism evidence="6 7">
    <name type="scientific">Acetobacter aceti</name>
    <dbReference type="NCBI Taxonomy" id="435"/>
    <lineage>
        <taxon>Bacteria</taxon>
        <taxon>Pseudomonadati</taxon>
        <taxon>Pseudomonadota</taxon>
        <taxon>Alphaproteobacteria</taxon>
        <taxon>Acetobacterales</taxon>
        <taxon>Acetobacteraceae</taxon>
        <taxon>Acetobacter</taxon>
        <taxon>Acetobacter subgen. Acetobacter</taxon>
    </lineage>
</organism>
<dbReference type="GO" id="GO:0003700">
    <property type="term" value="F:DNA-binding transcription factor activity"/>
    <property type="evidence" value="ECO:0007669"/>
    <property type="project" value="InterPro"/>
</dbReference>
<dbReference type="OrthoDB" id="7282659at2"/>
<keyword evidence="4" id="KW-0804">Transcription</keyword>
<gene>
    <name evidence="6" type="ORF">A0U92_12700</name>
</gene>
<dbReference type="EMBL" id="CP014692">
    <property type="protein sequence ID" value="AQS85498.1"/>
    <property type="molecule type" value="Genomic_DNA"/>
</dbReference>
<evidence type="ECO:0000313" key="6">
    <source>
        <dbReference type="EMBL" id="AQS85498.1"/>
    </source>
</evidence>
<proteinExistence type="inferred from homology"/>
<dbReference type="AlphaFoldDB" id="A0A1U9KIB8"/>
<accession>A0A1U9KIB8</accession>